<dbReference type="OrthoDB" id="10042665at2759"/>
<dbReference type="EMBL" id="KN818293">
    <property type="protein sequence ID" value="KIL60798.1"/>
    <property type="molecule type" value="Genomic_DNA"/>
</dbReference>
<dbReference type="STRING" id="946122.A0A0C2WWR8"/>
<accession>A0A0C2WWR8</accession>
<protein>
    <recommendedName>
        <fullName evidence="1">AAA+ ATPase domain-containing protein</fullName>
    </recommendedName>
</protein>
<evidence type="ECO:0000313" key="2">
    <source>
        <dbReference type="EMBL" id="KIL60798.1"/>
    </source>
</evidence>
<dbReference type="InterPro" id="IPR027417">
    <property type="entry name" value="P-loop_NTPase"/>
</dbReference>
<dbReference type="SMART" id="SM00382">
    <property type="entry name" value="AAA"/>
    <property type="match status" value="1"/>
</dbReference>
<gene>
    <name evidence="2" type="ORF">M378DRAFT_83306</name>
</gene>
<dbReference type="InterPro" id="IPR003593">
    <property type="entry name" value="AAA+_ATPase"/>
</dbReference>
<dbReference type="Proteomes" id="UP000054549">
    <property type="component" value="Unassembled WGS sequence"/>
</dbReference>
<dbReference type="Pfam" id="PF00004">
    <property type="entry name" value="AAA"/>
    <property type="match status" value="1"/>
</dbReference>
<organism evidence="2 3">
    <name type="scientific">Amanita muscaria (strain Koide BX008)</name>
    <dbReference type="NCBI Taxonomy" id="946122"/>
    <lineage>
        <taxon>Eukaryota</taxon>
        <taxon>Fungi</taxon>
        <taxon>Dikarya</taxon>
        <taxon>Basidiomycota</taxon>
        <taxon>Agaricomycotina</taxon>
        <taxon>Agaricomycetes</taxon>
        <taxon>Agaricomycetidae</taxon>
        <taxon>Agaricales</taxon>
        <taxon>Pluteineae</taxon>
        <taxon>Amanitaceae</taxon>
        <taxon>Amanita</taxon>
    </lineage>
</organism>
<name>A0A0C2WWR8_AMAMK</name>
<dbReference type="Pfam" id="PF23232">
    <property type="entry name" value="AAA_lid_13"/>
    <property type="match status" value="1"/>
</dbReference>
<sequence>MVDDCASSQTYNTTVTIHQDESPQPITTPTFQVKRVDFYYSSWTKSWKYRPMASAVSSDVLHASEVTVAVPPAIEQWKSYALVLVRVTPRDRNSQAMLKYIINNPHVKSVCQDVIRSWPGINWDAEILEISPRLFITFYQRFCTYRDALQHLPLEKRTQTEKNLLLSVSLIIDSVSRDFEENLKSLERSASKREIAFNLLYTLFIPGTLVVSQCPATGLVCLSRLTSVECTGPSYTLHCESVDMDENNRVGKVQKTMKIHSFSGTIPITELAAYPVVFHPNEAKLREQLIQRGKKWLGLIGVHYMQYDGPAVAGTGSPGLVSRYVKGRVMIDRMSFCHHNPDYPTCTSGCKFTSFKQYQLGSIHSGDVTVIAESGDTRLRGQPRLSDEELLLTPPTAYGFSLSDKSWCEFNVDMVKDIQWNDEAFDKLVIPVEKKSLLQSVIDAHHKNIGVNDFVPGKGQGLVINLSGPPGVGKTFTAEATSEHVRKPLYVVGPGDLGTKPEDIERNLQRILNLATAWEAIVLIDDADVFLEKRTYHDLSKNAVVAVFLRRIEYYPGVLFLTTNRLSSFDDAFISRVHVAIHFAELSGQSRQQIWSAFISQLGADGDKPEITPGQIKELSERHVNGRQIRNAVRMAQSLAFARGQRVSHAHFVEACDAMEEFMKAAGIIKVDRVMPQEYPLVYSL</sequence>
<feature type="domain" description="AAA+ ATPase" evidence="1">
    <location>
        <begin position="460"/>
        <end position="588"/>
    </location>
</feature>
<proteinExistence type="predicted"/>
<dbReference type="InterPro" id="IPR056599">
    <property type="entry name" value="AAA_lid_fung"/>
</dbReference>
<dbReference type="PANTHER" id="PTHR46411:SF3">
    <property type="entry name" value="AAA+ ATPASE DOMAIN-CONTAINING PROTEIN"/>
    <property type="match status" value="1"/>
</dbReference>
<keyword evidence="3" id="KW-1185">Reference proteome</keyword>
<reference evidence="2 3" key="1">
    <citation type="submission" date="2014-04" db="EMBL/GenBank/DDBJ databases">
        <title>Evolutionary Origins and Diversification of the Mycorrhizal Mutualists.</title>
        <authorList>
            <consortium name="DOE Joint Genome Institute"/>
            <consortium name="Mycorrhizal Genomics Consortium"/>
            <person name="Kohler A."/>
            <person name="Kuo A."/>
            <person name="Nagy L.G."/>
            <person name="Floudas D."/>
            <person name="Copeland A."/>
            <person name="Barry K.W."/>
            <person name="Cichocki N."/>
            <person name="Veneault-Fourrey C."/>
            <person name="LaButti K."/>
            <person name="Lindquist E.A."/>
            <person name="Lipzen A."/>
            <person name="Lundell T."/>
            <person name="Morin E."/>
            <person name="Murat C."/>
            <person name="Riley R."/>
            <person name="Ohm R."/>
            <person name="Sun H."/>
            <person name="Tunlid A."/>
            <person name="Henrissat B."/>
            <person name="Grigoriev I.V."/>
            <person name="Hibbett D.S."/>
            <person name="Martin F."/>
        </authorList>
    </citation>
    <scope>NUCLEOTIDE SEQUENCE [LARGE SCALE GENOMIC DNA]</scope>
    <source>
        <strain evidence="2 3">Koide BX008</strain>
    </source>
</reference>
<dbReference type="InterPro" id="IPR003959">
    <property type="entry name" value="ATPase_AAA_core"/>
</dbReference>
<dbReference type="Gene3D" id="3.40.50.300">
    <property type="entry name" value="P-loop containing nucleotide triphosphate hydrolases"/>
    <property type="match status" value="1"/>
</dbReference>
<dbReference type="SUPFAM" id="SSF52540">
    <property type="entry name" value="P-loop containing nucleoside triphosphate hydrolases"/>
    <property type="match status" value="1"/>
</dbReference>
<dbReference type="InParanoid" id="A0A0C2WWR8"/>
<dbReference type="InterPro" id="IPR054289">
    <property type="entry name" value="DUF7025"/>
</dbReference>
<dbReference type="Pfam" id="PF22942">
    <property type="entry name" value="DUF7025"/>
    <property type="match status" value="1"/>
</dbReference>
<dbReference type="GO" id="GO:0016887">
    <property type="term" value="F:ATP hydrolysis activity"/>
    <property type="evidence" value="ECO:0007669"/>
    <property type="project" value="InterPro"/>
</dbReference>
<dbReference type="PANTHER" id="PTHR46411">
    <property type="entry name" value="FAMILY ATPASE, PUTATIVE-RELATED"/>
    <property type="match status" value="1"/>
</dbReference>
<dbReference type="CDD" id="cd19481">
    <property type="entry name" value="RecA-like_protease"/>
    <property type="match status" value="1"/>
</dbReference>
<dbReference type="AlphaFoldDB" id="A0A0C2WWR8"/>
<evidence type="ECO:0000313" key="3">
    <source>
        <dbReference type="Proteomes" id="UP000054549"/>
    </source>
</evidence>
<evidence type="ECO:0000259" key="1">
    <source>
        <dbReference type="SMART" id="SM00382"/>
    </source>
</evidence>
<dbReference type="GO" id="GO:0005524">
    <property type="term" value="F:ATP binding"/>
    <property type="evidence" value="ECO:0007669"/>
    <property type="project" value="InterPro"/>
</dbReference>
<dbReference type="HOGENOM" id="CLU_004471_6_3_1"/>